<dbReference type="InterPro" id="IPR041329">
    <property type="entry name" value="YubB_C"/>
</dbReference>
<evidence type="ECO:0000313" key="2">
    <source>
        <dbReference type="EMBL" id="SUJ02526.1"/>
    </source>
</evidence>
<dbReference type="AlphaFoldDB" id="A0A380BM68"/>
<sequence length="171" mass="20262">MTNWCSNTVVFEGKPEAIEQIQQLFKSMVEKEQKEECGQLPEFVSEHNGGYFFEIYQNDDVTGVFQYETKWSPNIVEVQKIAEHYNVNFTQDYLELGNCVCGRATSADKLLTDVFLEYEDFEQFEFDEETDTYHFEGEDYDSEYEILETLLERKIENQFTNTNIQNDEIIR</sequence>
<protein>
    <recommendedName>
        <fullName evidence="1">YubB ferredoxin-like domain-containing protein</fullName>
    </recommendedName>
</protein>
<name>A0A380BM68_SPHSI</name>
<feature type="domain" description="YubB ferredoxin-like" evidence="1">
    <location>
        <begin position="50"/>
        <end position="136"/>
    </location>
</feature>
<evidence type="ECO:0000313" key="3">
    <source>
        <dbReference type="Proteomes" id="UP000254893"/>
    </source>
</evidence>
<reference evidence="2 3" key="1">
    <citation type="submission" date="2018-06" db="EMBL/GenBank/DDBJ databases">
        <authorList>
            <consortium name="Pathogen Informatics"/>
            <person name="Doyle S."/>
        </authorList>
    </citation>
    <scope>NUCLEOTIDE SEQUENCE [LARGE SCALE GENOMIC DNA]</scope>
    <source>
        <strain evidence="2 3">NCTC11388</strain>
    </source>
</reference>
<dbReference type="Proteomes" id="UP000254893">
    <property type="component" value="Unassembled WGS sequence"/>
</dbReference>
<dbReference type="EMBL" id="UGYW01000002">
    <property type="protein sequence ID" value="SUJ02526.1"/>
    <property type="molecule type" value="Genomic_DNA"/>
</dbReference>
<proteinExistence type="predicted"/>
<gene>
    <name evidence="2" type="ORF">NCTC11388_01063</name>
</gene>
<dbReference type="RefSeq" id="WP_034871436.1">
    <property type="nucleotide sequence ID" value="NZ_UGYW01000002.1"/>
</dbReference>
<organism evidence="2 3">
    <name type="scientific">Sphingobacterium spiritivorum</name>
    <name type="common">Flavobacterium spiritivorum</name>
    <dbReference type="NCBI Taxonomy" id="258"/>
    <lineage>
        <taxon>Bacteria</taxon>
        <taxon>Pseudomonadati</taxon>
        <taxon>Bacteroidota</taxon>
        <taxon>Sphingobacteriia</taxon>
        <taxon>Sphingobacteriales</taxon>
        <taxon>Sphingobacteriaceae</taxon>
        <taxon>Sphingobacterium</taxon>
    </lineage>
</organism>
<evidence type="ECO:0000259" key="1">
    <source>
        <dbReference type="Pfam" id="PF18406"/>
    </source>
</evidence>
<dbReference type="Pfam" id="PF18406">
    <property type="entry name" value="DUF1281_C"/>
    <property type="match status" value="1"/>
</dbReference>
<accession>A0A380BM68</accession>